<dbReference type="OrthoDB" id="9816335at2"/>
<accession>A0A1R1RTF8</accession>
<dbReference type="Proteomes" id="UP000187367">
    <property type="component" value="Unassembled WGS sequence"/>
</dbReference>
<dbReference type="Gene3D" id="1.10.10.60">
    <property type="entry name" value="Homeodomain-like"/>
    <property type="match status" value="2"/>
</dbReference>
<evidence type="ECO:0000259" key="4">
    <source>
        <dbReference type="PROSITE" id="PS01124"/>
    </source>
</evidence>
<dbReference type="RefSeq" id="WP_076761976.1">
    <property type="nucleotide sequence ID" value="NZ_JARMMH010000006.1"/>
</dbReference>
<dbReference type="PANTHER" id="PTHR43280">
    <property type="entry name" value="ARAC-FAMILY TRANSCRIPTIONAL REGULATOR"/>
    <property type="match status" value="1"/>
</dbReference>
<evidence type="ECO:0000256" key="3">
    <source>
        <dbReference type="ARBA" id="ARBA00023163"/>
    </source>
</evidence>
<feature type="domain" description="HTH araC/xylS-type" evidence="4">
    <location>
        <begin position="229"/>
        <end position="326"/>
    </location>
</feature>
<keyword evidence="2" id="KW-0238">DNA-binding</keyword>
<reference evidence="5 6" key="1">
    <citation type="submission" date="2017-01" db="EMBL/GenBank/DDBJ databases">
        <title>Bacillus phylogenomics.</title>
        <authorList>
            <person name="Dunlap C."/>
        </authorList>
    </citation>
    <scope>NUCLEOTIDE SEQUENCE [LARGE SCALE GENOMIC DNA]</scope>
    <source>
        <strain evidence="5 6">NRRL B-41282</strain>
    </source>
</reference>
<dbReference type="GO" id="GO:0003700">
    <property type="term" value="F:DNA-binding transcription factor activity"/>
    <property type="evidence" value="ECO:0007669"/>
    <property type="project" value="InterPro"/>
</dbReference>
<dbReference type="PROSITE" id="PS01124">
    <property type="entry name" value="HTH_ARAC_FAMILY_2"/>
    <property type="match status" value="1"/>
</dbReference>
<dbReference type="SMART" id="SM00342">
    <property type="entry name" value="HTH_ARAC"/>
    <property type="match status" value="1"/>
</dbReference>
<dbReference type="EMBL" id="MTJL01000001">
    <property type="protein sequence ID" value="OMI10069.1"/>
    <property type="molecule type" value="Genomic_DNA"/>
</dbReference>
<dbReference type="InterPro" id="IPR014710">
    <property type="entry name" value="RmlC-like_jellyroll"/>
</dbReference>
<sequence length="327" mass="38438">MNHRQLDRYLRKLDPIEKIQIKTGENVPDFDGKELLVENDSDIPRLQENYFFDKGPIFISKHHRFADMPLHMHSFIEINYIYSGECRQIVNGQDIKLMEGQVCLLDQDVPHSIPALGEDDILVNIIMKKETFSSAFLGLLHNTGIVSNFLANAVLEDQSHDRYILFHSQDNDNLQYILKNMLCEFFDSQDYSFEMLNYYIPVMFTELMRVYQVDKNFELTLTGGKRSIIEILHYIERHYRDCSLTTLAKAFNFNPNYLSNMLKERTGQTFVELVQTQRMIRAAAMLRKTGKTIDEIAYQIGYENLGYFYRTFKKHFGETPSRFRKGL</sequence>
<evidence type="ECO:0000313" key="5">
    <source>
        <dbReference type="EMBL" id="OMI10069.1"/>
    </source>
</evidence>
<dbReference type="Gene3D" id="2.60.120.10">
    <property type="entry name" value="Jelly Rolls"/>
    <property type="match status" value="1"/>
</dbReference>
<dbReference type="InterPro" id="IPR009057">
    <property type="entry name" value="Homeodomain-like_sf"/>
</dbReference>
<dbReference type="PRINTS" id="PR00032">
    <property type="entry name" value="HTHARAC"/>
</dbReference>
<comment type="caution">
    <text evidence="5">The sequence shown here is derived from an EMBL/GenBank/DDBJ whole genome shotgun (WGS) entry which is preliminary data.</text>
</comment>
<dbReference type="Pfam" id="PF12833">
    <property type="entry name" value="HTH_18"/>
    <property type="match status" value="1"/>
</dbReference>
<evidence type="ECO:0000313" key="6">
    <source>
        <dbReference type="Proteomes" id="UP000187367"/>
    </source>
</evidence>
<dbReference type="InterPro" id="IPR003313">
    <property type="entry name" value="AraC-bd"/>
</dbReference>
<keyword evidence="1" id="KW-0805">Transcription regulation</keyword>
<evidence type="ECO:0000256" key="1">
    <source>
        <dbReference type="ARBA" id="ARBA00023015"/>
    </source>
</evidence>
<dbReference type="Pfam" id="PF02311">
    <property type="entry name" value="AraC_binding"/>
    <property type="match status" value="1"/>
</dbReference>
<protein>
    <recommendedName>
        <fullName evidence="4">HTH araC/xylS-type domain-containing protein</fullName>
    </recommendedName>
</protein>
<organism evidence="5 6">
    <name type="scientific">Bacillus swezeyi</name>
    <dbReference type="NCBI Taxonomy" id="1925020"/>
    <lineage>
        <taxon>Bacteria</taxon>
        <taxon>Bacillati</taxon>
        <taxon>Bacillota</taxon>
        <taxon>Bacilli</taxon>
        <taxon>Bacillales</taxon>
        <taxon>Bacillaceae</taxon>
        <taxon>Bacillus</taxon>
    </lineage>
</organism>
<proteinExistence type="predicted"/>
<dbReference type="InterPro" id="IPR018060">
    <property type="entry name" value="HTH_AraC"/>
</dbReference>
<name>A0A1R1QZI6_9BACI</name>
<dbReference type="InterPro" id="IPR018062">
    <property type="entry name" value="HTH_AraC-typ_CS"/>
</dbReference>
<gene>
    <name evidence="5" type="ORF">BW143_00255</name>
</gene>
<keyword evidence="6" id="KW-1185">Reference proteome</keyword>
<keyword evidence="3" id="KW-0804">Transcription</keyword>
<dbReference type="SUPFAM" id="SSF51182">
    <property type="entry name" value="RmlC-like cupins"/>
    <property type="match status" value="1"/>
</dbReference>
<accession>A0A1R1QZI6</accession>
<dbReference type="SUPFAM" id="SSF46689">
    <property type="entry name" value="Homeodomain-like"/>
    <property type="match status" value="1"/>
</dbReference>
<evidence type="ECO:0000256" key="2">
    <source>
        <dbReference type="ARBA" id="ARBA00023125"/>
    </source>
</evidence>
<dbReference type="AlphaFoldDB" id="A0A1R1QZI6"/>
<dbReference type="PROSITE" id="PS00041">
    <property type="entry name" value="HTH_ARAC_FAMILY_1"/>
    <property type="match status" value="1"/>
</dbReference>
<dbReference type="InterPro" id="IPR011051">
    <property type="entry name" value="RmlC_Cupin_sf"/>
</dbReference>
<dbReference type="PANTHER" id="PTHR43280:SF28">
    <property type="entry name" value="HTH-TYPE TRANSCRIPTIONAL ACTIVATOR RHAS"/>
    <property type="match status" value="1"/>
</dbReference>
<dbReference type="CDD" id="cd06996">
    <property type="entry name" value="cupin_Lmo2851-like_N"/>
    <property type="match status" value="1"/>
</dbReference>
<dbReference type="GO" id="GO:0043565">
    <property type="term" value="F:sequence-specific DNA binding"/>
    <property type="evidence" value="ECO:0007669"/>
    <property type="project" value="InterPro"/>
</dbReference>
<dbReference type="InterPro" id="IPR020449">
    <property type="entry name" value="Tscrpt_reg_AraC-type_HTH"/>
</dbReference>